<dbReference type="Pfam" id="PF12514">
    <property type="entry name" value="DUF3718"/>
    <property type="match status" value="1"/>
</dbReference>
<dbReference type="EMBL" id="JQEC01000045">
    <property type="protein sequence ID" value="KGJ90688.1"/>
    <property type="molecule type" value="Genomic_DNA"/>
</dbReference>
<sequence length="114" mass="12122">MTTFKKTLLALAAALPVLAISLPSQAAISPYMEKALIDVCKAAKSNSLIKLNNTTQGYNLKNKTVALKLMCNGEDVISFAESYGADKTAARLQKSLGKVSITDVVAISKVKVTF</sequence>
<protein>
    <recommendedName>
        <fullName evidence="4">DUF3718 domain-containing protein</fullName>
    </recommendedName>
</protein>
<evidence type="ECO:0008006" key="4">
    <source>
        <dbReference type="Google" id="ProtNLM"/>
    </source>
</evidence>
<accession>A0A099KM47</accession>
<evidence type="ECO:0000313" key="2">
    <source>
        <dbReference type="EMBL" id="KGJ90688.1"/>
    </source>
</evidence>
<gene>
    <name evidence="2" type="ORF">GAB14E_3494</name>
</gene>
<dbReference type="PATRIC" id="fig|28229.3.peg.3412"/>
<feature type="chain" id="PRO_5001948606" description="DUF3718 domain-containing protein" evidence="1">
    <location>
        <begin position="27"/>
        <end position="114"/>
    </location>
</feature>
<dbReference type="RefSeq" id="WP_033083400.1">
    <property type="nucleotide sequence ID" value="NZ_JQEC01000045.1"/>
</dbReference>
<dbReference type="InterPro" id="IPR022193">
    <property type="entry name" value="DUF3718"/>
</dbReference>
<comment type="caution">
    <text evidence="2">The sequence shown here is derived from an EMBL/GenBank/DDBJ whole genome shotgun (WGS) entry which is preliminary data.</text>
</comment>
<dbReference type="AlphaFoldDB" id="A0A099KM47"/>
<organism evidence="2 3">
    <name type="scientific">Colwellia psychrerythraea</name>
    <name type="common">Vibrio psychroerythus</name>
    <dbReference type="NCBI Taxonomy" id="28229"/>
    <lineage>
        <taxon>Bacteria</taxon>
        <taxon>Pseudomonadati</taxon>
        <taxon>Pseudomonadota</taxon>
        <taxon>Gammaproteobacteria</taxon>
        <taxon>Alteromonadales</taxon>
        <taxon>Colwelliaceae</taxon>
        <taxon>Colwellia</taxon>
    </lineage>
</organism>
<evidence type="ECO:0000256" key="1">
    <source>
        <dbReference type="SAM" id="SignalP"/>
    </source>
</evidence>
<dbReference type="Proteomes" id="UP000029868">
    <property type="component" value="Unassembled WGS sequence"/>
</dbReference>
<dbReference type="OrthoDB" id="6401678at2"/>
<evidence type="ECO:0000313" key="3">
    <source>
        <dbReference type="Proteomes" id="UP000029868"/>
    </source>
</evidence>
<reference evidence="2 3" key="1">
    <citation type="submission" date="2014-08" db="EMBL/GenBank/DDBJ databases">
        <title>Genomic and Phenotypic Diversity of Colwellia psychrerythraea strains from Disparate Marine Basins.</title>
        <authorList>
            <person name="Techtmann S.M."/>
            <person name="Stelling S.C."/>
            <person name="Utturkar S.M."/>
            <person name="Alshibli N."/>
            <person name="Harris A."/>
            <person name="Brown S.D."/>
            <person name="Hazen T.C."/>
        </authorList>
    </citation>
    <scope>NUCLEOTIDE SEQUENCE [LARGE SCALE GENOMIC DNA]</scope>
    <source>
        <strain evidence="2 3">GAB14E</strain>
    </source>
</reference>
<name>A0A099KM47_COLPS</name>
<proteinExistence type="predicted"/>
<feature type="signal peptide" evidence="1">
    <location>
        <begin position="1"/>
        <end position="26"/>
    </location>
</feature>
<keyword evidence="1" id="KW-0732">Signal</keyword>